<dbReference type="EMBL" id="PCVO01000001">
    <property type="protein sequence ID" value="PIQ75663.1"/>
    <property type="molecule type" value="Genomic_DNA"/>
</dbReference>
<protein>
    <submittedName>
        <fullName evidence="1">Uncharacterized protein</fullName>
    </submittedName>
</protein>
<dbReference type="AlphaFoldDB" id="A0A2H0KU43"/>
<gene>
    <name evidence="1" type="ORF">COV84_00200</name>
</gene>
<proteinExistence type="predicted"/>
<evidence type="ECO:0000313" key="2">
    <source>
        <dbReference type="Proteomes" id="UP000229317"/>
    </source>
</evidence>
<reference evidence="1 2" key="1">
    <citation type="submission" date="2017-09" db="EMBL/GenBank/DDBJ databases">
        <title>Depth-based differentiation of microbial function through sediment-hosted aquifers and enrichment of novel symbionts in the deep terrestrial subsurface.</title>
        <authorList>
            <person name="Probst A.J."/>
            <person name="Ladd B."/>
            <person name="Jarett J.K."/>
            <person name="Geller-Mcgrath D.E."/>
            <person name="Sieber C.M."/>
            <person name="Emerson J.B."/>
            <person name="Anantharaman K."/>
            <person name="Thomas B.C."/>
            <person name="Malmstrom R."/>
            <person name="Stieglmeier M."/>
            <person name="Klingl A."/>
            <person name="Woyke T."/>
            <person name="Ryan C.M."/>
            <person name="Banfield J.F."/>
        </authorList>
    </citation>
    <scope>NUCLEOTIDE SEQUENCE [LARGE SCALE GENOMIC DNA]</scope>
    <source>
        <strain evidence="1">CG11_big_fil_rev_8_21_14_0_20_40_15</strain>
    </source>
</reference>
<accession>A0A2H0KU43</accession>
<sequence>MPEPVPVPTHIPLIAKQPVAISMPLANVEVELSLKNEPVPSWKRPLATKGPAKLEVAVVEVAT</sequence>
<name>A0A2H0KU43_9BACT</name>
<comment type="caution">
    <text evidence="1">The sequence shown here is derived from an EMBL/GenBank/DDBJ whole genome shotgun (WGS) entry which is preliminary data.</text>
</comment>
<dbReference type="Proteomes" id="UP000229317">
    <property type="component" value="Unassembled WGS sequence"/>
</dbReference>
<evidence type="ECO:0000313" key="1">
    <source>
        <dbReference type="EMBL" id="PIQ75663.1"/>
    </source>
</evidence>
<organism evidence="1 2">
    <name type="scientific">Candidatus Portnoybacteria bacterium CG11_big_fil_rev_8_21_14_0_20_40_15</name>
    <dbReference type="NCBI Taxonomy" id="1974817"/>
    <lineage>
        <taxon>Bacteria</taxon>
        <taxon>Candidatus Portnoyibacteriota</taxon>
    </lineage>
</organism>
<feature type="non-terminal residue" evidence="1">
    <location>
        <position position="63"/>
    </location>
</feature>